<evidence type="ECO:0000313" key="7">
    <source>
        <dbReference type="EMBL" id="KAL3834545.1"/>
    </source>
</evidence>
<dbReference type="InterPro" id="IPR015660">
    <property type="entry name" value="MASH1/Ascl1a-like"/>
</dbReference>
<evidence type="ECO:0000256" key="1">
    <source>
        <dbReference type="ARBA" id="ARBA00004123"/>
    </source>
</evidence>
<evidence type="ECO:0000256" key="4">
    <source>
        <dbReference type="ARBA" id="ARBA00023242"/>
    </source>
</evidence>
<dbReference type="Pfam" id="PF00010">
    <property type="entry name" value="HLH"/>
    <property type="match status" value="2"/>
</dbReference>
<accession>A0ABD3TC26</accession>
<organism evidence="7 8">
    <name type="scientific">Penstemon smallii</name>
    <dbReference type="NCBI Taxonomy" id="265156"/>
    <lineage>
        <taxon>Eukaryota</taxon>
        <taxon>Viridiplantae</taxon>
        <taxon>Streptophyta</taxon>
        <taxon>Embryophyta</taxon>
        <taxon>Tracheophyta</taxon>
        <taxon>Spermatophyta</taxon>
        <taxon>Magnoliopsida</taxon>
        <taxon>eudicotyledons</taxon>
        <taxon>Gunneridae</taxon>
        <taxon>Pentapetalae</taxon>
        <taxon>asterids</taxon>
        <taxon>lamiids</taxon>
        <taxon>Lamiales</taxon>
        <taxon>Plantaginaceae</taxon>
        <taxon>Cheloneae</taxon>
        <taxon>Penstemon</taxon>
    </lineage>
</organism>
<gene>
    <name evidence="7" type="ORF">ACJIZ3_009281</name>
</gene>
<dbReference type="AlphaFoldDB" id="A0ABD3TC26"/>
<proteinExistence type="predicted"/>
<comment type="caution">
    <text evidence="7">The sequence shown here is derived from an EMBL/GenBank/DDBJ whole genome shotgun (WGS) entry which is preliminary data.</text>
</comment>
<keyword evidence="8" id="KW-1185">Reference proteome</keyword>
<dbReference type="EMBL" id="JBJXBP010000004">
    <property type="protein sequence ID" value="KAL3834545.1"/>
    <property type="molecule type" value="Genomic_DNA"/>
</dbReference>
<evidence type="ECO:0000313" key="8">
    <source>
        <dbReference type="Proteomes" id="UP001634393"/>
    </source>
</evidence>
<dbReference type="PANTHER" id="PTHR13935:SF165">
    <property type="entry name" value="BHLH DOMAIN-CONTAINING PROTEIN"/>
    <property type="match status" value="1"/>
</dbReference>
<dbReference type="GO" id="GO:0006355">
    <property type="term" value="P:regulation of DNA-templated transcription"/>
    <property type="evidence" value="ECO:0007669"/>
    <property type="project" value="UniProtKB-ARBA"/>
</dbReference>
<dbReference type="Proteomes" id="UP001634393">
    <property type="component" value="Unassembled WGS sequence"/>
</dbReference>
<evidence type="ECO:0000256" key="2">
    <source>
        <dbReference type="ARBA" id="ARBA00023015"/>
    </source>
</evidence>
<feature type="coiled-coil region" evidence="5">
    <location>
        <begin position="120"/>
        <end position="147"/>
    </location>
</feature>
<dbReference type="InterPro" id="IPR011598">
    <property type="entry name" value="bHLH_dom"/>
</dbReference>
<evidence type="ECO:0000256" key="3">
    <source>
        <dbReference type="ARBA" id="ARBA00023163"/>
    </source>
</evidence>
<protein>
    <recommendedName>
        <fullName evidence="6">BHLH domain-containing protein</fullName>
    </recommendedName>
</protein>
<name>A0ABD3TC26_9LAMI</name>
<reference evidence="7 8" key="1">
    <citation type="submission" date="2024-12" db="EMBL/GenBank/DDBJ databases">
        <title>The unique morphological basis and parallel evolutionary history of personate flowers in Penstemon.</title>
        <authorList>
            <person name="Depatie T.H."/>
            <person name="Wessinger C.A."/>
        </authorList>
    </citation>
    <scope>NUCLEOTIDE SEQUENCE [LARGE SCALE GENOMIC DNA]</scope>
    <source>
        <strain evidence="7">WTNN_2</strain>
        <tissue evidence="7">Leaf</tissue>
    </source>
</reference>
<dbReference type="PANTHER" id="PTHR13935">
    <property type="entry name" value="ACHAETE-SCUTE TRANSCRIPTION FACTOR-RELATED"/>
    <property type="match status" value="1"/>
</dbReference>
<dbReference type="PROSITE" id="PS50888">
    <property type="entry name" value="BHLH"/>
    <property type="match status" value="2"/>
</dbReference>
<evidence type="ECO:0000256" key="5">
    <source>
        <dbReference type="SAM" id="Coils"/>
    </source>
</evidence>
<dbReference type="CDD" id="cd18914">
    <property type="entry name" value="bHLH_AtORG2_like"/>
    <property type="match status" value="2"/>
</dbReference>
<sequence length="485" mass="56447">MFPFQPRDELDFGNPTSSIICQEDIIFPADHHNLIVDHVFPPNNLMINFSSTDKKQSETRFELRESEMEIKKDEFRIVKKVMHRDIERQRRQHMSKLYASLRSLLPLDKIKGKRAICDHMQEATKYIKELQRNVQELRFRRDKLKEISKSSCTKTSSSNESDDFPFNVVKVNSDVNGTIEILISIKNCEFKVSRVMEELNERGMHVVSYVSTKINERFIHKIQTEASDARVIDPSMLQETLMFPFQPLDELDFGNPTSSIIFQEDNIFPADHHNLFVDHVFPPNNMMINFSSTSDNTKRQQIIETQSDLRESEIEIKKGMHREIERQRRQEMSKLYASLRSLLPLEKIKGKRAVSDHMQEATEYIKELRKNVQKLGFQRDKLKEISKSPCNKTASSNESDNLPFNVVKVNSDINGTIEILISIKKCEFKVSHVMEELKGRGIQVVSCVSTKINEGFIHNIQVEVNFCRTRVVHVFSILSLFLQGY</sequence>
<dbReference type="SMART" id="SM00353">
    <property type="entry name" value="HLH"/>
    <property type="match status" value="2"/>
</dbReference>
<evidence type="ECO:0000259" key="6">
    <source>
        <dbReference type="PROSITE" id="PS50888"/>
    </source>
</evidence>
<feature type="domain" description="BHLH" evidence="6">
    <location>
        <begin position="316"/>
        <end position="368"/>
    </location>
</feature>
<dbReference type="Gene3D" id="4.10.280.10">
    <property type="entry name" value="Helix-loop-helix DNA-binding domain"/>
    <property type="match status" value="2"/>
</dbReference>
<keyword evidence="4" id="KW-0539">Nucleus</keyword>
<keyword evidence="5" id="KW-0175">Coiled coil</keyword>
<feature type="domain" description="BHLH" evidence="6">
    <location>
        <begin position="78"/>
        <end position="130"/>
    </location>
</feature>
<dbReference type="SUPFAM" id="SSF47459">
    <property type="entry name" value="HLH, helix-loop-helix DNA-binding domain"/>
    <property type="match status" value="2"/>
</dbReference>
<comment type="subcellular location">
    <subcellularLocation>
        <location evidence="1">Nucleus</location>
    </subcellularLocation>
</comment>
<dbReference type="InterPro" id="IPR036638">
    <property type="entry name" value="HLH_DNA-bd_sf"/>
</dbReference>
<dbReference type="GO" id="GO:0005634">
    <property type="term" value="C:nucleus"/>
    <property type="evidence" value="ECO:0007669"/>
    <property type="project" value="UniProtKB-SubCell"/>
</dbReference>
<keyword evidence="3" id="KW-0804">Transcription</keyword>
<keyword evidence="2" id="KW-0805">Transcription regulation</keyword>